<dbReference type="Proteomes" id="UP001500751">
    <property type="component" value="Unassembled WGS sequence"/>
</dbReference>
<reference evidence="2 3" key="1">
    <citation type="journal article" date="2019" name="Int. J. Syst. Evol. Microbiol.">
        <title>The Global Catalogue of Microorganisms (GCM) 10K type strain sequencing project: providing services to taxonomists for standard genome sequencing and annotation.</title>
        <authorList>
            <consortium name="The Broad Institute Genomics Platform"/>
            <consortium name="The Broad Institute Genome Sequencing Center for Infectious Disease"/>
            <person name="Wu L."/>
            <person name="Ma J."/>
        </authorList>
    </citation>
    <scope>NUCLEOTIDE SEQUENCE [LARGE SCALE GENOMIC DNA]</scope>
    <source>
        <strain evidence="2 3">JCM 16014</strain>
    </source>
</reference>
<dbReference type="RefSeq" id="WP_344668158.1">
    <property type="nucleotide sequence ID" value="NZ_BAAAQN010000032.1"/>
</dbReference>
<feature type="domain" description="AB hydrolase-1" evidence="1">
    <location>
        <begin position="27"/>
        <end position="134"/>
    </location>
</feature>
<name>A0ABN2UXP5_9ACTN</name>
<dbReference type="PANTHER" id="PTHR43798">
    <property type="entry name" value="MONOACYLGLYCEROL LIPASE"/>
    <property type="match status" value="1"/>
</dbReference>
<dbReference type="Pfam" id="PF00561">
    <property type="entry name" value="Abhydrolase_1"/>
    <property type="match status" value="1"/>
</dbReference>
<dbReference type="PRINTS" id="PR00111">
    <property type="entry name" value="ABHYDROLASE"/>
</dbReference>
<accession>A0ABN2UXP5</accession>
<dbReference type="GO" id="GO:0016787">
    <property type="term" value="F:hydrolase activity"/>
    <property type="evidence" value="ECO:0007669"/>
    <property type="project" value="UniProtKB-KW"/>
</dbReference>
<comment type="caution">
    <text evidence="2">The sequence shown here is derived from an EMBL/GenBank/DDBJ whole genome shotgun (WGS) entry which is preliminary data.</text>
</comment>
<organism evidence="2 3">
    <name type="scientific">Catenulispora yoronensis</name>
    <dbReference type="NCBI Taxonomy" id="450799"/>
    <lineage>
        <taxon>Bacteria</taxon>
        <taxon>Bacillati</taxon>
        <taxon>Actinomycetota</taxon>
        <taxon>Actinomycetes</taxon>
        <taxon>Catenulisporales</taxon>
        <taxon>Catenulisporaceae</taxon>
        <taxon>Catenulispora</taxon>
    </lineage>
</organism>
<dbReference type="Gene3D" id="3.40.50.1820">
    <property type="entry name" value="alpha/beta hydrolase"/>
    <property type="match status" value="1"/>
</dbReference>
<gene>
    <name evidence="2" type="ORF">GCM10009839_50790</name>
</gene>
<keyword evidence="3" id="KW-1185">Reference proteome</keyword>
<dbReference type="EMBL" id="BAAAQN010000032">
    <property type="protein sequence ID" value="GAA2042035.1"/>
    <property type="molecule type" value="Genomic_DNA"/>
</dbReference>
<proteinExistence type="predicted"/>
<dbReference type="InterPro" id="IPR029058">
    <property type="entry name" value="AB_hydrolase_fold"/>
</dbReference>
<keyword evidence="2" id="KW-0378">Hydrolase</keyword>
<sequence length="276" mass="29104">MTLHAAEVRPGSSIRWVELPGSAPTRVYLHGLGSSSAHYYAEVATCDALRGRRSLLLDLLGHGVSDRPEDAGYTLEEHADWVASALRTAEVAGAQIIAHSMGGSIATLLARRHPELVASLVLVDSNLDPAPEVPTPGSAQIARYGETVFLRGGGYAETLERVGPTWASTMRLAGPVALYRSAENLAKFEGREILKELTAPRTYLYPASDGPLLGADALIAAGVRVLAVPDCGHNMMLDNPERFVAEVLAAELAGFADQAAPQAARPGSAPLSTTSF</sequence>
<dbReference type="InterPro" id="IPR050266">
    <property type="entry name" value="AB_hydrolase_sf"/>
</dbReference>
<evidence type="ECO:0000313" key="2">
    <source>
        <dbReference type="EMBL" id="GAA2042035.1"/>
    </source>
</evidence>
<dbReference type="InterPro" id="IPR000073">
    <property type="entry name" value="AB_hydrolase_1"/>
</dbReference>
<evidence type="ECO:0000313" key="3">
    <source>
        <dbReference type="Proteomes" id="UP001500751"/>
    </source>
</evidence>
<dbReference type="SUPFAM" id="SSF53474">
    <property type="entry name" value="alpha/beta-Hydrolases"/>
    <property type="match status" value="1"/>
</dbReference>
<dbReference type="PANTHER" id="PTHR43798:SF33">
    <property type="entry name" value="HYDROLASE, PUTATIVE (AFU_ORTHOLOGUE AFUA_2G14860)-RELATED"/>
    <property type="match status" value="1"/>
</dbReference>
<evidence type="ECO:0000259" key="1">
    <source>
        <dbReference type="Pfam" id="PF00561"/>
    </source>
</evidence>
<protein>
    <submittedName>
        <fullName evidence="2">Alpha/beta hydrolase</fullName>
    </submittedName>
</protein>